<comment type="catalytic activity">
    <reaction evidence="9 10">
        <text>(R)-pantoate + NADP(+) = 2-dehydropantoate + NADPH + H(+)</text>
        <dbReference type="Rhea" id="RHEA:16233"/>
        <dbReference type="ChEBI" id="CHEBI:11561"/>
        <dbReference type="ChEBI" id="CHEBI:15378"/>
        <dbReference type="ChEBI" id="CHEBI:15980"/>
        <dbReference type="ChEBI" id="CHEBI:57783"/>
        <dbReference type="ChEBI" id="CHEBI:58349"/>
        <dbReference type="EC" id="1.1.1.169"/>
    </reaction>
</comment>
<feature type="domain" description="Ketopantoate reductase C-terminal" evidence="12">
    <location>
        <begin position="176"/>
        <end position="296"/>
    </location>
</feature>
<dbReference type="InterPro" id="IPR036291">
    <property type="entry name" value="NAD(P)-bd_dom_sf"/>
</dbReference>
<keyword evidence="14" id="KW-1185">Reference proteome</keyword>
<dbReference type="FunFam" id="1.10.1040.10:FF:000017">
    <property type="entry name" value="2-dehydropantoate 2-reductase"/>
    <property type="match status" value="1"/>
</dbReference>
<evidence type="ECO:0000256" key="2">
    <source>
        <dbReference type="ARBA" id="ARBA00007870"/>
    </source>
</evidence>
<keyword evidence="7 10" id="KW-0560">Oxidoreductase</keyword>
<dbReference type="PANTHER" id="PTHR43765">
    <property type="entry name" value="2-DEHYDROPANTOATE 2-REDUCTASE-RELATED"/>
    <property type="match status" value="1"/>
</dbReference>
<evidence type="ECO:0000259" key="12">
    <source>
        <dbReference type="Pfam" id="PF08546"/>
    </source>
</evidence>
<dbReference type="AlphaFoldDB" id="A0A1M5GG17"/>
<protein>
    <recommendedName>
        <fullName evidence="4 10">2-dehydropantoate 2-reductase</fullName>
        <ecNumber evidence="3 10">1.1.1.169</ecNumber>
    </recommendedName>
    <alternativeName>
        <fullName evidence="8 10">Ketopantoate reductase</fullName>
    </alternativeName>
</protein>
<comment type="function">
    <text evidence="10">Catalyzes the NADPH-dependent reduction of ketopantoate into pantoic acid.</text>
</comment>
<dbReference type="InterPro" id="IPR050838">
    <property type="entry name" value="Ketopantoate_reductase"/>
</dbReference>
<dbReference type="Pfam" id="PF02558">
    <property type="entry name" value="ApbA"/>
    <property type="match status" value="1"/>
</dbReference>
<dbReference type="NCBIfam" id="TIGR00745">
    <property type="entry name" value="apbA_panE"/>
    <property type="match status" value="1"/>
</dbReference>
<evidence type="ECO:0000256" key="3">
    <source>
        <dbReference type="ARBA" id="ARBA00013014"/>
    </source>
</evidence>
<name>A0A1M5GG17_9ALTE</name>
<dbReference type="GO" id="GO:0005737">
    <property type="term" value="C:cytoplasm"/>
    <property type="evidence" value="ECO:0007669"/>
    <property type="project" value="TreeGrafter"/>
</dbReference>
<evidence type="ECO:0000313" key="13">
    <source>
        <dbReference type="EMBL" id="SHG02638.1"/>
    </source>
</evidence>
<reference evidence="14" key="1">
    <citation type="submission" date="2016-11" db="EMBL/GenBank/DDBJ databases">
        <authorList>
            <person name="Varghese N."/>
            <person name="Submissions S."/>
        </authorList>
    </citation>
    <scope>NUCLEOTIDE SEQUENCE [LARGE SCALE GENOMIC DNA]</scope>
    <source>
        <strain evidence="14">CGMCC 1.8995</strain>
    </source>
</reference>
<evidence type="ECO:0000256" key="8">
    <source>
        <dbReference type="ARBA" id="ARBA00032024"/>
    </source>
</evidence>
<evidence type="ECO:0000313" key="14">
    <source>
        <dbReference type="Proteomes" id="UP000184520"/>
    </source>
</evidence>
<comment type="pathway">
    <text evidence="1 10">Cofactor biosynthesis; (R)-pantothenate biosynthesis; (R)-pantoate from 3-methyl-2-oxobutanoate: step 2/2.</text>
</comment>
<sequence length="297" mass="32336">MSWRINILGSGAIGGLCAAGAHKAKLTYRCFVRQDRNPLRYAEGLDGQITTLEYASNDSYPLGDTDLLIMPLKAFQLEDALRQWQGKISLNTPVLLLHNGMGGVELARDIIPDNPVLLATTSHGALKLNADTVKHTGLGATMLGMAFHHPKAISLQHQLTPIMEACIGPVTWRDDMHNALWQKLLINCAINPLTALANVNNGELAQASYRPTLQAICEEVCLTAQACGIFIDAKSALEQVLNVIENTAENYSSMHQDIAHKRPTEIDAINGYVVKQAQKKGIDVPVNTQMLLAIKAL</sequence>
<dbReference type="GO" id="GO:0050661">
    <property type="term" value="F:NADP binding"/>
    <property type="evidence" value="ECO:0007669"/>
    <property type="project" value="TreeGrafter"/>
</dbReference>
<keyword evidence="6 10" id="KW-0521">NADP</keyword>
<gene>
    <name evidence="13" type="ORF">SAMN05216361_0999</name>
</gene>
<accession>A0A1M5GG17</accession>
<dbReference type="Gene3D" id="3.40.50.720">
    <property type="entry name" value="NAD(P)-binding Rossmann-like Domain"/>
    <property type="match status" value="1"/>
</dbReference>
<evidence type="ECO:0000256" key="7">
    <source>
        <dbReference type="ARBA" id="ARBA00023002"/>
    </source>
</evidence>
<keyword evidence="5 10" id="KW-0566">Pantothenate biosynthesis</keyword>
<organism evidence="13 14">
    <name type="scientific">Marisediminitalea aggregata</name>
    <dbReference type="NCBI Taxonomy" id="634436"/>
    <lineage>
        <taxon>Bacteria</taxon>
        <taxon>Pseudomonadati</taxon>
        <taxon>Pseudomonadota</taxon>
        <taxon>Gammaproteobacteria</taxon>
        <taxon>Alteromonadales</taxon>
        <taxon>Alteromonadaceae</taxon>
        <taxon>Marisediminitalea</taxon>
    </lineage>
</organism>
<dbReference type="EC" id="1.1.1.169" evidence="3 10"/>
<dbReference type="UniPathway" id="UPA00028">
    <property type="reaction ID" value="UER00004"/>
</dbReference>
<comment type="similarity">
    <text evidence="2 10">Belongs to the ketopantoate reductase family.</text>
</comment>
<dbReference type="Gene3D" id="1.10.1040.10">
    <property type="entry name" value="N-(1-d-carboxylethyl)-l-norvaline Dehydrogenase, domain 2"/>
    <property type="match status" value="1"/>
</dbReference>
<evidence type="ECO:0000256" key="6">
    <source>
        <dbReference type="ARBA" id="ARBA00022857"/>
    </source>
</evidence>
<dbReference type="STRING" id="634436.SAMN05216361_0999"/>
<feature type="domain" description="Ketopantoate reductase N-terminal" evidence="11">
    <location>
        <begin position="5"/>
        <end position="145"/>
    </location>
</feature>
<dbReference type="EMBL" id="FQWD01000002">
    <property type="protein sequence ID" value="SHG02638.1"/>
    <property type="molecule type" value="Genomic_DNA"/>
</dbReference>
<dbReference type="SUPFAM" id="SSF48179">
    <property type="entry name" value="6-phosphogluconate dehydrogenase C-terminal domain-like"/>
    <property type="match status" value="1"/>
</dbReference>
<dbReference type="GO" id="GO:0015940">
    <property type="term" value="P:pantothenate biosynthetic process"/>
    <property type="evidence" value="ECO:0007669"/>
    <property type="project" value="UniProtKB-UniPathway"/>
</dbReference>
<dbReference type="RefSeq" id="WP_073318863.1">
    <property type="nucleotide sequence ID" value="NZ_FQWD01000002.1"/>
</dbReference>
<proteinExistence type="inferred from homology"/>
<dbReference type="InterPro" id="IPR003710">
    <property type="entry name" value="ApbA"/>
</dbReference>
<evidence type="ECO:0000256" key="4">
    <source>
        <dbReference type="ARBA" id="ARBA00019465"/>
    </source>
</evidence>
<dbReference type="SUPFAM" id="SSF51735">
    <property type="entry name" value="NAD(P)-binding Rossmann-fold domains"/>
    <property type="match status" value="1"/>
</dbReference>
<evidence type="ECO:0000256" key="10">
    <source>
        <dbReference type="RuleBase" id="RU362068"/>
    </source>
</evidence>
<evidence type="ECO:0000256" key="9">
    <source>
        <dbReference type="ARBA" id="ARBA00048793"/>
    </source>
</evidence>
<dbReference type="InterPro" id="IPR013328">
    <property type="entry name" value="6PGD_dom2"/>
</dbReference>
<dbReference type="InterPro" id="IPR008927">
    <property type="entry name" value="6-PGluconate_DH-like_C_sf"/>
</dbReference>
<dbReference type="Proteomes" id="UP000184520">
    <property type="component" value="Unassembled WGS sequence"/>
</dbReference>
<evidence type="ECO:0000259" key="11">
    <source>
        <dbReference type="Pfam" id="PF02558"/>
    </source>
</evidence>
<evidence type="ECO:0000256" key="1">
    <source>
        <dbReference type="ARBA" id="ARBA00004994"/>
    </source>
</evidence>
<evidence type="ECO:0000256" key="5">
    <source>
        <dbReference type="ARBA" id="ARBA00022655"/>
    </source>
</evidence>
<dbReference type="InterPro" id="IPR013332">
    <property type="entry name" value="KPR_N"/>
</dbReference>
<dbReference type="InterPro" id="IPR013752">
    <property type="entry name" value="KPA_reductase"/>
</dbReference>
<dbReference type="PANTHER" id="PTHR43765:SF2">
    <property type="entry name" value="2-DEHYDROPANTOATE 2-REDUCTASE"/>
    <property type="match status" value="1"/>
</dbReference>
<dbReference type="Pfam" id="PF08546">
    <property type="entry name" value="ApbA_C"/>
    <property type="match status" value="1"/>
</dbReference>
<dbReference type="GO" id="GO:0008677">
    <property type="term" value="F:2-dehydropantoate 2-reductase activity"/>
    <property type="evidence" value="ECO:0007669"/>
    <property type="project" value="UniProtKB-EC"/>
</dbReference>